<organism evidence="5">
    <name type="scientific">Ignavibacterium album</name>
    <dbReference type="NCBI Taxonomy" id="591197"/>
    <lineage>
        <taxon>Bacteria</taxon>
        <taxon>Pseudomonadati</taxon>
        <taxon>Ignavibacteriota</taxon>
        <taxon>Ignavibacteria</taxon>
        <taxon>Ignavibacteriales</taxon>
        <taxon>Ignavibacteriaceae</taxon>
        <taxon>Ignavibacterium</taxon>
    </lineage>
</organism>
<dbReference type="EMBL" id="DSUJ01000008">
    <property type="protein sequence ID" value="HFI91063.1"/>
    <property type="molecule type" value="Genomic_DNA"/>
</dbReference>
<keyword evidence="1" id="KW-0742">SOS response</keyword>
<dbReference type="InterPro" id="IPR035901">
    <property type="entry name" value="GIY-YIG_endonuc_sf"/>
</dbReference>
<proteinExistence type="predicted"/>
<dbReference type="PANTHER" id="PTHR30562:SF1">
    <property type="entry name" value="UVRABC SYSTEM PROTEIN C"/>
    <property type="match status" value="1"/>
</dbReference>
<dbReference type="PROSITE" id="PS50164">
    <property type="entry name" value="GIY_YIG"/>
    <property type="match status" value="1"/>
</dbReference>
<dbReference type="GO" id="GO:0003887">
    <property type="term" value="F:DNA-directed DNA polymerase activity"/>
    <property type="evidence" value="ECO:0007669"/>
    <property type="project" value="InterPro"/>
</dbReference>
<comment type="subunit">
    <text evidence="3">DNA polymerase III contains a core (composed of alpha, epsilon and theta chains) that associates with a tau subunit. This core dimerizes to form the POLIII' complex. PolIII' associates with the gamma complex (composed of gamma, delta, delta', psi and chi chains) and with the beta chain to form the complete DNA polymerase III complex.</text>
</comment>
<evidence type="ECO:0000256" key="2">
    <source>
        <dbReference type="ARBA" id="ARBA00025483"/>
    </source>
</evidence>
<dbReference type="AlphaFoldDB" id="A0A7V2ZJA9"/>
<dbReference type="InterPro" id="IPR050066">
    <property type="entry name" value="UvrABC_protein_C"/>
</dbReference>
<dbReference type="GO" id="GO:0003677">
    <property type="term" value="F:DNA binding"/>
    <property type="evidence" value="ECO:0007669"/>
    <property type="project" value="InterPro"/>
</dbReference>
<dbReference type="GO" id="GO:0009432">
    <property type="term" value="P:SOS response"/>
    <property type="evidence" value="ECO:0007669"/>
    <property type="project" value="UniProtKB-KW"/>
</dbReference>
<dbReference type="SMART" id="SM00479">
    <property type="entry name" value="EXOIII"/>
    <property type="match status" value="1"/>
</dbReference>
<accession>A0A7V2ZJA9</accession>
<dbReference type="GO" id="GO:0009380">
    <property type="term" value="C:excinuclease repair complex"/>
    <property type="evidence" value="ECO:0007669"/>
    <property type="project" value="TreeGrafter"/>
</dbReference>
<dbReference type="GO" id="GO:0006289">
    <property type="term" value="P:nucleotide-excision repair"/>
    <property type="evidence" value="ECO:0007669"/>
    <property type="project" value="InterPro"/>
</dbReference>
<reference evidence="5" key="1">
    <citation type="journal article" date="2020" name="mSystems">
        <title>Genome- and Community-Level Interaction Insights into Carbon Utilization and Element Cycling Functions of Hydrothermarchaeota in Hydrothermal Sediment.</title>
        <authorList>
            <person name="Zhou Z."/>
            <person name="Liu Y."/>
            <person name="Xu W."/>
            <person name="Pan J."/>
            <person name="Luo Z.H."/>
            <person name="Li M."/>
        </authorList>
    </citation>
    <scope>NUCLEOTIDE SEQUENCE [LARGE SCALE GENOMIC DNA]</scope>
    <source>
        <strain evidence="5">SpSt-479</strain>
    </source>
</reference>
<dbReference type="InterPro" id="IPR036397">
    <property type="entry name" value="RNaseH_sf"/>
</dbReference>
<gene>
    <name evidence="5" type="ORF">ENS31_05950</name>
</gene>
<dbReference type="SUPFAM" id="SSF46600">
    <property type="entry name" value="C-terminal UvrC-binding domain of UvrB"/>
    <property type="match status" value="1"/>
</dbReference>
<dbReference type="CDD" id="cd06127">
    <property type="entry name" value="DEDDh"/>
    <property type="match status" value="1"/>
</dbReference>
<keyword evidence="1" id="KW-0227">DNA damage</keyword>
<dbReference type="InterPro" id="IPR036876">
    <property type="entry name" value="UVR_dom_sf"/>
</dbReference>
<dbReference type="InterPro" id="IPR047296">
    <property type="entry name" value="GIY-YIG_UvrC_Cho"/>
</dbReference>
<dbReference type="Pfam" id="PF01541">
    <property type="entry name" value="GIY-YIG"/>
    <property type="match status" value="1"/>
</dbReference>
<dbReference type="InterPro" id="IPR013520">
    <property type="entry name" value="Ribonucl_H"/>
</dbReference>
<dbReference type="FunFam" id="3.30.420.10:FF:000045">
    <property type="entry name" value="3'-5' exonuclease DinG"/>
    <property type="match status" value="1"/>
</dbReference>
<dbReference type="SUPFAM" id="SSF53098">
    <property type="entry name" value="Ribonuclease H-like"/>
    <property type="match status" value="1"/>
</dbReference>
<dbReference type="SUPFAM" id="SSF82771">
    <property type="entry name" value="GIY-YIG endonuclease"/>
    <property type="match status" value="1"/>
</dbReference>
<dbReference type="InterPro" id="IPR006054">
    <property type="entry name" value="DnaQ"/>
</dbReference>
<dbReference type="Gene3D" id="3.40.1440.10">
    <property type="entry name" value="GIY-YIG endonuclease"/>
    <property type="match status" value="1"/>
</dbReference>
<dbReference type="PANTHER" id="PTHR30562">
    <property type="entry name" value="UVRC/OXIDOREDUCTASE"/>
    <property type="match status" value="1"/>
</dbReference>
<dbReference type="InterPro" id="IPR012337">
    <property type="entry name" value="RNaseH-like_sf"/>
</dbReference>
<dbReference type="SMART" id="SM00465">
    <property type="entry name" value="GIYc"/>
    <property type="match status" value="1"/>
</dbReference>
<name>A0A7V2ZJA9_9BACT</name>
<dbReference type="InterPro" id="IPR000305">
    <property type="entry name" value="GIY-YIG_endonuc"/>
</dbReference>
<evidence type="ECO:0000256" key="1">
    <source>
        <dbReference type="ARBA" id="ARBA00023236"/>
    </source>
</evidence>
<dbReference type="GO" id="GO:0006260">
    <property type="term" value="P:DNA replication"/>
    <property type="evidence" value="ECO:0007669"/>
    <property type="project" value="InterPro"/>
</dbReference>
<dbReference type="CDD" id="cd10434">
    <property type="entry name" value="GIY-YIG_UvrC_Cho"/>
    <property type="match status" value="1"/>
</dbReference>
<protein>
    <recommendedName>
        <fullName evidence="4">GIY-YIG domain-containing protein</fullName>
    </recommendedName>
</protein>
<feature type="domain" description="GIY-YIG" evidence="4">
    <location>
        <begin position="215"/>
        <end position="292"/>
    </location>
</feature>
<comment type="caution">
    <text evidence="5">The sequence shown here is derived from an EMBL/GenBank/DDBJ whole genome shotgun (WGS) entry which is preliminary data.</text>
</comment>
<evidence type="ECO:0000259" key="4">
    <source>
        <dbReference type="PROSITE" id="PS50164"/>
    </source>
</evidence>
<dbReference type="GO" id="GO:0004527">
    <property type="term" value="F:exonuclease activity"/>
    <property type="evidence" value="ECO:0007669"/>
    <property type="project" value="UniProtKB-ARBA"/>
</dbReference>
<evidence type="ECO:0000256" key="3">
    <source>
        <dbReference type="ARBA" id="ARBA00026073"/>
    </source>
</evidence>
<dbReference type="Pfam" id="PF00929">
    <property type="entry name" value="RNase_T"/>
    <property type="match status" value="1"/>
</dbReference>
<dbReference type="NCBIfam" id="TIGR00573">
    <property type="entry name" value="dnaq"/>
    <property type="match status" value="1"/>
</dbReference>
<sequence>MQKNNSIDKTTFTVVDVETTGLSARYERIIEIALVRVENLKIVEKFSSLINPQRPIPSFISMLTGITNSDVKNAPMFHQVFPKISEQLEDSVLCGHNLQFDLSFLRNEVQILGNDFNPSHTLCTLKLARKLFPNLKSRSLGPLAYHLNIKAKNSHRALGDAETTAKVLIKLIKQLKDKENIQTIEELLSYQTGVKTFQSLNIKPELQNDFYNLPNAPGIYYFLNSRNEIIYIGKAKSLRERVKSYFSPGADSRVRKIIRQAKRLHHIITNSELTALLAEAESIKVKNPKHNKMLKGYGNKYFIKVLKNNSAPFLDITNKFDLDGCDYFGLYHSKRDAQKIVEFINKTFAIRECDDKEFLKSRPCFLYDIQRCTAPCLGIDINVSKHKAELEEVYRFLNGENQNAMNRLLNKMKYFSSQQMYEKAAEIKHLIDFLLEEIHKSSLLSEPINSAKVLIEILSPSGNDYLILFEGKVFIKGYLYDNKNKFEEILDDFYSGTINNDALPSQEDLEKLKIVLQWLIKNRNRVKVYYLKDYSGKQELFAKLNNNDASDLIVDNTRTDPIYDFNI</sequence>
<comment type="function">
    <text evidence="2">DNA polymerase III is a complex, multichain enzyme responsible for most of the replicative synthesis in bacteria. The epsilon subunit contain the editing function and is a proofreading 3'-5' exonuclease.</text>
</comment>
<dbReference type="Gene3D" id="3.30.420.10">
    <property type="entry name" value="Ribonuclease H-like superfamily/Ribonuclease H"/>
    <property type="match status" value="1"/>
</dbReference>
<evidence type="ECO:0000313" key="5">
    <source>
        <dbReference type="EMBL" id="HFI91063.1"/>
    </source>
</evidence>